<dbReference type="InterPro" id="IPR055438">
    <property type="entry name" value="AstE_AspA_cat"/>
</dbReference>
<evidence type="ECO:0000259" key="5">
    <source>
        <dbReference type="Pfam" id="PF24827"/>
    </source>
</evidence>
<evidence type="ECO:0000313" key="7">
    <source>
        <dbReference type="Proteomes" id="UP000681594"/>
    </source>
</evidence>
<accession>A0ABS4AAX8</accession>
<gene>
    <name evidence="6" type="ORF">J8J14_05145</name>
</gene>
<dbReference type="SUPFAM" id="SSF53187">
    <property type="entry name" value="Zn-dependent exopeptidases"/>
    <property type="match status" value="1"/>
</dbReference>
<evidence type="ECO:0000256" key="2">
    <source>
        <dbReference type="ARBA" id="ARBA00022723"/>
    </source>
</evidence>
<comment type="caution">
    <text evidence="6">The sequence shown here is derived from an EMBL/GenBank/DDBJ whole genome shotgun (WGS) entry which is preliminary data.</text>
</comment>
<evidence type="ECO:0000313" key="6">
    <source>
        <dbReference type="EMBL" id="MBP0444157.1"/>
    </source>
</evidence>
<proteinExistence type="predicted"/>
<reference evidence="6 7" key="1">
    <citation type="submission" date="2021-03" db="EMBL/GenBank/DDBJ databases">
        <authorList>
            <person name="So Y."/>
        </authorList>
    </citation>
    <scope>NUCLEOTIDE SEQUENCE [LARGE SCALE GENOMIC DNA]</scope>
    <source>
        <strain evidence="6 7">SSH11</strain>
    </source>
</reference>
<dbReference type="Pfam" id="PF24827">
    <property type="entry name" value="AstE_AspA_cat"/>
    <property type="match status" value="1"/>
</dbReference>
<evidence type="ECO:0000256" key="4">
    <source>
        <dbReference type="ARBA" id="ARBA00022833"/>
    </source>
</evidence>
<evidence type="ECO:0000256" key="3">
    <source>
        <dbReference type="ARBA" id="ARBA00022801"/>
    </source>
</evidence>
<sequence length="323" mass="35242">MSRPWPAGRHRRVDSEFPVRIPVPNLAGAAQGNTGIPGVWRFDSGLPGPHAVITSLIHGNEFTGAAVLLRWLRQELRPRRGVLTLVFANLEAFARFDPEDPTLSRYVDEDMNRVWSHAILDGPRDSLELRRARALRPVIEAADALLDLHSMLWPSEPLMLTGRSRAARALAVAVGAPATVVLDGMHPDGPRMMDHTPFAAPGTHRVALLAEAGLHWEPGTTEMAEACASGFLRALGMIHGAPEPDRSGAAVWEVTKGIAATSRQFIFTEPFRGGVVIPRAGTLIARDGNAEIRTPHDDCMLVMPSPRVMRGHVAVRLARREAR</sequence>
<feature type="domain" description="Succinylglutamate desuccinylase/Aspartoacylase catalytic" evidence="5">
    <location>
        <begin position="47"/>
        <end position="151"/>
    </location>
</feature>
<dbReference type="Gene3D" id="3.40.630.10">
    <property type="entry name" value="Zn peptidases"/>
    <property type="match status" value="1"/>
</dbReference>
<organism evidence="6 7">
    <name type="scientific">Pararoseomonas baculiformis</name>
    <dbReference type="NCBI Taxonomy" id="2820812"/>
    <lineage>
        <taxon>Bacteria</taxon>
        <taxon>Pseudomonadati</taxon>
        <taxon>Pseudomonadota</taxon>
        <taxon>Alphaproteobacteria</taxon>
        <taxon>Acetobacterales</taxon>
        <taxon>Acetobacteraceae</taxon>
        <taxon>Pararoseomonas</taxon>
    </lineage>
</organism>
<keyword evidence="2" id="KW-0479">Metal-binding</keyword>
<dbReference type="Proteomes" id="UP000681594">
    <property type="component" value="Unassembled WGS sequence"/>
</dbReference>
<keyword evidence="4" id="KW-0862">Zinc</keyword>
<keyword evidence="7" id="KW-1185">Reference proteome</keyword>
<dbReference type="InterPro" id="IPR050178">
    <property type="entry name" value="AspA/AstE_fam"/>
</dbReference>
<dbReference type="PANTHER" id="PTHR15162:SF7">
    <property type="entry name" value="SUCCINYLGLUTAMATE DESUCCINYLASE"/>
    <property type="match status" value="1"/>
</dbReference>
<name>A0ABS4AAX8_9PROT</name>
<protein>
    <submittedName>
        <fullName evidence="6">Succinylglutamate desuccinylase/aspartoacylase family protein</fullName>
    </submittedName>
</protein>
<dbReference type="EMBL" id="JAGIZB010000004">
    <property type="protein sequence ID" value="MBP0444157.1"/>
    <property type="molecule type" value="Genomic_DNA"/>
</dbReference>
<evidence type="ECO:0000256" key="1">
    <source>
        <dbReference type="ARBA" id="ARBA00001947"/>
    </source>
</evidence>
<comment type="cofactor">
    <cofactor evidence="1">
        <name>Zn(2+)</name>
        <dbReference type="ChEBI" id="CHEBI:29105"/>
    </cofactor>
</comment>
<keyword evidence="3" id="KW-0378">Hydrolase</keyword>
<dbReference type="PANTHER" id="PTHR15162">
    <property type="entry name" value="ASPARTOACYLASE"/>
    <property type="match status" value="1"/>
</dbReference>